<keyword evidence="9" id="KW-1185">Reference proteome</keyword>
<dbReference type="Pfam" id="PF25954">
    <property type="entry name" value="Beta-barrel_RND_2"/>
    <property type="match status" value="1"/>
</dbReference>
<keyword evidence="3 5" id="KW-1133">Transmembrane helix</keyword>
<feature type="domain" description="CusB-like beta-barrel" evidence="7">
    <location>
        <begin position="255"/>
        <end position="295"/>
    </location>
</feature>
<dbReference type="EMBL" id="RMBX01000004">
    <property type="protein sequence ID" value="RPD41499.1"/>
    <property type="molecule type" value="Genomic_DNA"/>
</dbReference>
<evidence type="ECO:0000313" key="9">
    <source>
        <dbReference type="Proteomes" id="UP000279089"/>
    </source>
</evidence>
<dbReference type="Pfam" id="PF25917">
    <property type="entry name" value="BSH_RND"/>
    <property type="match status" value="1"/>
</dbReference>
<dbReference type="OrthoDB" id="9811754at2"/>
<name>A0A3N4MP96_9BACT</name>
<evidence type="ECO:0000256" key="2">
    <source>
        <dbReference type="ARBA" id="ARBA00022692"/>
    </source>
</evidence>
<dbReference type="GO" id="GO:0055085">
    <property type="term" value="P:transmembrane transport"/>
    <property type="evidence" value="ECO:0007669"/>
    <property type="project" value="InterPro"/>
</dbReference>
<dbReference type="Gene3D" id="2.40.50.100">
    <property type="match status" value="1"/>
</dbReference>
<dbReference type="InterPro" id="IPR058792">
    <property type="entry name" value="Beta-barrel_RND_2"/>
</dbReference>
<dbReference type="GO" id="GO:0016020">
    <property type="term" value="C:membrane"/>
    <property type="evidence" value="ECO:0007669"/>
    <property type="project" value="UniProtKB-SubCell"/>
</dbReference>
<comment type="caution">
    <text evidence="8">The sequence shown here is derived from an EMBL/GenBank/DDBJ whole genome shotgun (WGS) entry which is preliminary data.</text>
</comment>
<proteinExistence type="predicted"/>
<dbReference type="AlphaFoldDB" id="A0A3N4MP96"/>
<dbReference type="InterPro" id="IPR058625">
    <property type="entry name" value="MdtA-like_BSH"/>
</dbReference>
<comment type="subcellular location">
    <subcellularLocation>
        <location evidence="1">Membrane</location>
        <topology evidence="1">Single-pass membrane protein</topology>
    </subcellularLocation>
</comment>
<feature type="transmembrane region" description="Helical" evidence="5">
    <location>
        <begin position="12"/>
        <end position="36"/>
    </location>
</feature>
<evidence type="ECO:0000256" key="5">
    <source>
        <dbReference type="SAM" id="Phobius"/>
    </source>
</evidence>
<evidence type="ECO:0000313" key="8">
    <source>
        <dbReference type="EMBL" id="RPD41499.1"/>
    </source>
</evidence>
<keyword evidence="2 5" id="KW-0812">Transmembrane</keyword>
<gene>
    <name evidence="8" type="ORF">EG028_09285</name>
</gene>
<accession>A0A3N4MP96</accession>
<protein>
    <submittedName>
        <fullName evidence="8">HlyD family secretion protein</fullName>
    </submittedName>
</protein>
<dbReference type="RefSeq" id="WP_120516200.1">
    <property type="nucleotide sequence ID" value="NZ_QXZY01000005.1"/>
</dbReference>
<reference evidence="9" key="1">
    <citation type="submission" date="2018-11" db="EMBL/GenBank/DDBJ databases">
        <title>Chitinophaga lutea sp.nov., isolate from arsenic contaminated soil.</title>
        <authorList>
            <person name="Zong Y."/>
        </authorList>
    </citation>
    <scope>NUCLEOTIDE SEQUENCE [LARGE SCALE GENOMIC DNA]</scope>
    <source>
        <strain evidence="9">YLT18</strain>
    </source>
</reference>
<keyword evidence="4 5" id="KW-0472">Membrane</keyword>
<sequence>MKTTQNKKQGFINGVIKGTAILAVVIALVYFIRYLIYVRNYEDTNDAQVESFINPVSARAGGFIRDVLFEEHQRVKQGDTLVILDDREYVQKVKEAESMLEDTKAQLEILDAGIRSAQTSTLVNRDQINSAKAKLWQQEQDVKRFRNLLSEEAVTVSDFEQVQTRYDVSQSDYSAAINSLKTSDSRIRELQARYNSLFAARKRAEALLGLAQLNLSYTVITSPYSGYTGRKNILEGQQVQAGQPLVSVVNTADKWVIANFKETQVHGMYVGQPVEIRADAIPGKTYHGKIVAISASTGSKFSLLPADNSTGNFVKIIQRVPVKIIFDDRDVEDLKAGMNVKITVKMRQTN</sequence>
<dbReference type="InterPro" id="IPR050739">
    <property type="entry name" value="MFP"/>
</dbReference>
<dbReference type="PANTHER" id="PTHR30386:SF26">
    <property type="entry name" value="TRANSPORT PROTEIN COMB"/>
    <property type="match status" value="1"/>
</dbReference>
<dbReference type="PANTHER" id="PTHR30386">
    <property type="entry name" value="MEMBRANE FUSION SUBUNIT OF EMRAB-TOLC MULTIDRUG EFFLUX PUMP"/>
    <property type="match status" value="1"/>
</dbReference>
<evidence type="ECO:0000256" key="1">
    <source>
        <dbReference type="ARBA" id="ARBA00004167"/>
    </source>
</evidence>
<dbReference type="SUPFAM" id="SSF111369">
    <property type="entry name" value="HlyD-like secretion proteins"/>
    <property type="match status" value="2"/>
</dbReference>
<evidence type="ECO:0000256" key="4">
    <source>
        <dbReference type="ARBA" id="ARBA00023136"/>
    </source>
</evidence>
<organism evidence="8 9">
    <name type="scientific">Chitinophaga barathri</name>
    <dbReference type="NCBI Taxonomy" id="1647451"/>
    <lineage>
        <taxon>Bacteria</taxon>
        <taxon>Pseudomonadati</taxon>
        <taxon>Bacteroidota</taxon>
        <taxon>Chitinophagia</taxon>
        <taxon>Chitinophagales</taxon>
        <taxon>Chitinophagaceae</taxon>
        <taxon>Chitinophaga</taxon>
    </lineage>
</organism>
<dbReference type="Gene3D" id="1.10.287.470">
    <property type="entry name" value="Helix hairpin bin"/>
    <property type="match status" value="1"/>
</dbReference>
<dbReference type="Proteomes" id="UP000279089">
    <property type="component" value="Unassembled WGS sequence"/>
</dbReference>
<dbReference type="Gene3D" id="2.40.30.170">
    <property type="match status" value="1"/>
</dbReference>
<feature type="domain" description="Multidrug resistance protein MdtA-like barrel-sandwich hybrid" evidence="6">
    <location>
        <begin position="56"/>
        <end position="249"/>
    </location>
</feature>
<evidence type="ECO:0000256" key="3">
    <source>
        <dbReference type="ARBA" id="ARBA00022989"/>
    </source>
</evidence>
<evidence type="ECO:0000259" key="7">
    <source>
        <dbReference type="Pfam" id="PF25954"/>
    </source>
</evidence>
<evidence type="ECO:0000259" key="6">
    <source>
        <dbReference type="Pfam" id="PF25917"/>
    </source>
</evidence>